<dbReference type="GeneID" id="63750656"/>
<accession>A0A1L9RND7</accession>
<dbReference type="RefSeq" id="XP_040690100.1">
    <property type="nucleotide sequence ID" value="XM_040834808.1"/>
</dbReference>
<name>A0A1L9RND7_ASPWE</name>
<organism evidence="2 3">
    <name type="scientific">Aspergillus wentii DTO 134E9</name>
    <dbReference type="NCBI Taxonomy" id="1073089"/>
    <lineage>
        <taxon>Eukaryota</taxon>
        <taxon>Fungi</taxon>
        <taxon>Dikarya</taxon>
        <taxon>Ascomycota</taxon>
        <taxon>Pezizomycotina</taxon>
        <taxon>Eurotiomycetes</taxon>
        <taxon>Eurotiomycetidae</taxon>
        <taxon>Eurotiales</taxon>
        <taxon>Aspergillaceae</taxon>
        <taxon>Aspergillus</taxon>
        <taxon>Aspergillus subgen. Cremei</taxon>
    </lineage>
</organism>
<proteinExistence type="predicted"/>
<dbReference type="OrthoDB" id="539213at2759"/>
<reference evidence="3" key="1">
    <citation type="journal article" date="2017" name="Genome Biol.">
        <title>Comparative genomics reveals high biological diversity and specific adaptations in the industrially and medically important fungal genus Aspergillus.</title>
        <authorList>
            <person name="de Vries R.P."/>
            <person name="Riley R."/>
            <person name="Wiebenga A."/>
            <person name="Aguilar-Osorio G."/>
            <person name="Amillis S."/>
            <person name="Uchima C.A."/>
            <person name="Anderluh G."/>
            <person name="Asadollahi M."/>
            <person name="Askin M."/>
            <person name="Barry K."/>
            <person name="Battaglia E."/>
            <person name="Bayram O."/>
            <person name="Benocci T."/>
            <person name="Braus-Stromeyer S.A."/>
            <person name="Caldana C."/>
            <person name="Canovas D."/>
            <person name="Cerqueira G.C."/>
            <person name="Chen F."/>
            <person name="Chen W."/>
            <person name="Choi C."/>
            <person name="Clum A."/>
            <person name="Dos Santos R.A."/>
            <person name="Damasio A.R."/>
            <person name="Diallinas G."/>
            <person name="Emri T."/>
            <person name="Fekete E."/>
            <person name="Flipphi M."/>
            <person name="Freyberg S."/>
            <person name="Gallo A."/>
            <person name="Gournas C."/>
            <person name="Habgood R."/>
            <person name="Hainaut M."/>
            <person name="Harispe M.L."/>
            <person name="Henrissat B."/>
            <person name="Hilden K.S."/>
            <person name="Hope R."/>
            <person name="Hossain A."/>
            <person name="Karabika E."/>
            <person name="Karaffa L."/>
            <person name="Karanyi Z."/>
            <person name="Krasevec N."/>
            <person name="Kuo A."/>
            <person name="Kusch H."/>
            <person name="LaButti K."/>
            <person name="Lagendijk E.L."/>
            <person name="Lapidus A."/>
            <person name="Levasseur A."/>
            <person name="Lindquist E."/>
            <person name="Lipzen A."/>
            <person name="Logrieco A.F."/>
            <person name="MacCabe A."/>
            <person name="Maekelae M.R."/>
            <person name="Malavazi I."/>
            <person name="Melin P."/>
            <person name="Meyer V."/>
            <person name="Mielnichuk N."/>
            <person name="Miskei M."/>
            <person name="Molnar A.P."/>
            <person name="Mule G."/>
            <person name="Ngan C.Y."/>
            <person name="Orejas M."/>
            <person name="Orosz E."/>
            <person name="Ouedraogo J.P."/>
            <person name="Overkamp K.M."/>
            <person name="Park H.-S."/>
            <person name="Perrone G."/>
            <person name="Piumi F."/>
            <person name="Punt P.J."/>
            <person name="Ram A.F."/>
            <person name="Ramon A."/>
            <person name="Rauscher S."/>
            <person name="Record E."/>
            <person name="Riano-Pachon D.M."/>
            <person name="Robert V."/>
            <person name="Roehrig J."/>
            <person name="Ruller R."/>
            <person name="Salamov A."/>
            <person name="Salih N.S."/>
            <person name="Samson R.A."/>
            <person name="Sandor E."/>
            <person name="Sanguinetti M."/>
            <person name="Schuetze T."/>
            <person name="Sepcic K."/>
            <person name="Shelest E."/>
            <person name="Sherlock G."/>
            <person name="Sophianopoulou V."/>
            <person name="Squina F.M."/>
            <person name="Sun H."/>
            <person name="Susca A."/>
            <person name="Todd R.B."/>
            <person name="Tsang A."/>
            <person name="Unkles S.E."/>
            <person name="van de Wiele N."/>
            <person name="van Rossen-Uffink D."/>
            <person name="Oliveira J.V."/>
            <person name="Vesth T.C."/>
            <person name="Visser J."/>
            <person name="Yu J.-H."/>
            <person name="Zhou M."/>
            <person name="Andersen M.R."/>
            <person name="Archer D.B."/>
            <person name="Baker S.E."/>
            <person name="Benoit I."/>
            <person name="Brakhage A.A."/>
            <person name="Braus G.H."/>
            <person name="Fischer R."/>
            <person name="Frisvad J.C."/>
            <person name="Goldman G.H."/>
            <person name="Houbraken J."/>
            <person name="Oakley B."/>
            <person name="Pocsi I."/>
            <person name="Scazzocchio C."/>
            <person name="Seiboth B."/>
            <person name="vanKuyk P.A."/>
            <person name="Wortman J."/>
            <person name="Dyer P.S."/>
            <person name="Grigoriev I.V."/>
        </authorList>
    </citation>
    <scope>NUCLEOTIDE SEQUENCE [LARGE SCALE GENOMIC DNA]</scope>
    <source>
        <strain evidence="3">DTO 134E9</strain>
    </source>
</reference>
<evidence type="ECO:0000313" key="3">
    <source>
        <dbReference type="Proteomes" id="UP000184383"/>
    </source>
</evidence>
<dbReference type="Pfam" id="PF14420">
    <property type="entry name" value="Clr5"/>
    <property type="match status" value="1"/>
</dbReference>
<protein>
    <recommendedName>
        <fullName evidence="1">Clr5 domain-containing protein</fullName>
    </recommendedName>
</protein>
<gene>
    <name evidence="2" type="ORF">ASPWEDRAFT_37993</name>
</gene>
<evidence type="ECO:0000313" key="2">
    <source>
        <dbReference type="EMBL" id="OJJ36424.1"/>
    </source>
</evidence>
<dbReference type="EMBL" id="KV878211">
    <property type="protein sequence ID" value="OJJ36424.1"/>
    <property type="molecule type" value="Genomic_DNA"/>
</dbReference>
<keyword evidence="3" id="KW-1185">Reference proteome</keyword>
<dbReference type="PANTHER" id="PTHR38788:SF3">
    <property type="entry name" value="CLR5 DOMAIN-CONTAINING PROTEIN"/>
    <property type="match status" value="1"/>
</dbReference>
<dbReference type="PANTHER" id="PTHR38788">
    <property type="entry name" value="CLR5 DOMAIN-CONTAINING PROTEIN"/>
    <property type="match status" value="1"/>
</dbReference>
<evidence type="ECO:0000259" key="1">
    <source>
        <dbReference type="Pfam" id="PF14420"/>
    </source>
</evidence>
<sequence length="177" mass="20820">MMPKRAPRIHQALWNRHKREIIAVFLAPKSSLNRTREYMRNKYGFNASIKQYTTQLKHWGIGKNTKASKWKYTCYKLRERELQGKPSAVLKHDRKLDDKTVQKETSRNVSLTDMSTMDLDEDIPTPSDIQIVTPPPTNDELLCMRVRVDNLPWIQFKLEVQSIGIIIFIQWLGLRLI</sequence>
<dbReference type="STRING" id="1073089.A0A1L9RND7"/>
<dbReference type="VEuPathDB" id="FungiDB:ASPWEDRAFT_37993"/>
<dbReference type="AlphaFoldDB" id="A0A1L9RND7"/>
<dbReference type="InterPro" id="IPR025676">
    <property type="entry name" value="Clr5_dom"/>
</dbReference>
<dbReference type="Proteomes" id="UP000184383">
    <property type="component" value="Unassembled WGS sequence"/>
</dbReference>
<feature type="domain" description="Clr5" evidence="1">
    <location>
        <begin position="13"/>
        <end position="63"/>
    </location>
</feature>